<dbReference type="STRING" id="1095630.A0A2J6SEE5"/>
<protein>
    <submittedName>
        <fullName evidence="1">Uncharacterized protein</fullName>
    </submittedName>
</protein>
<dbReference type="PANTHER" id="PTHR34213">
    <property type="entry name" value="NUCLEAR TRANSPORT FACTOR 2 (NTF2) FAMILY PROTEIN"/>
    <property type="match status" value="1"/>
</dbReference>
<dbReference type="GeneID" id="36595795"/>
<dbReference type="OrthoDB" id="2400485at2759"/>
<dbReference type="AlphaFoldDB" id="A0A2J6SEE5"/>
<sequence length="149" mass="16732">MTLLETSQPHPDPQATSLLVKTSLTTKTEDHGFTCRLCSGSVSDEDMQVYAEKAIYDDPRSYCDTRYKIAGQWYSASRTLATEVVSPTNKEIIFKLRQGQRPKLIPTEKIANSLVSSALEKVGGEEQVVYHKDMWNEKDCSHEGLGKVF</sequence>
<dbReference type="Proteomes" id="UP000235371">
    <property type="component" value="Unassembled WGS sequence"/>
</dbReference>
<dbReference type="InParanoid" id="A0A2J6SEE5"/>
<evidence type="ECO:0000313" key="1">
    <source>
        <dbReference type="EMBL" id="PMD49137.1"/>
    </source>
</evidence>
<organism evidence="1 2">
    <name type="scientific">Hyaloscypha bicolor E</name>
    <dbReference type="NCBI Taxonomy" id="1095630"/>
    <lineage>
        <taxon>Eukaryota</taxon>
        <taxon>Fungi</taxon>
        <taxon>Dikarya</taxon>
        <taxon>Ascomycota</taxon>
        <taxon>Pezizomycotina</taxon>
        <taxon>Leotiomycetes</taxon>
        <taxon>Helotiales</taxon>
        <taxon>Hyaloscyphaceae</taxon>
        <taxon>Hyaloscypha</taxon>
        <taxon>Hyaloscypha bicolor</taxon>
    </lineage>
</organism>
<accession>A0A2J6SEE5</accession>
<keyword evidence="2" id="KW-1185">Reference proteome</keyword>
<dbReference type="RefSeq" id="XP_024726041.1">
    <property type="nucleotide sequence ID" value="XM_024887719.1"/>
</dbReference>
<dbReference type="EMBL" id="KZ613936">
    <property type="protein sequence ID" value="PMD49137.1"/>
    <property type="molecule type" value="Genomic_DNA"/>
</dbReference>
<dbReference type="PANTHER" id="PTHR34213:SF2">
    <property type="entry name" value="NUCLEAR TRANSPORT FACTOR 2 (NTF2) FAMILY PROTEIN"/>
    <property type="match status" value="1"/>
</dbReference>
<name>A0A2J6SEE5_9HELO</name>
<gene>
    <name evidence="1" type="ORF">K444DRAFT_671125</name>
</gene>
<proteinExistence type="predicted"/>
<reference evidence="1 2" key="1">
    <citation type="submission" date="2016-04" db="EMBL/GenBank/DDBJ databases">
        <title>A degradative enzymes factory behind the ericoid mycorrhizal symbiosis.</title>
        <authorList>
            <consortium name="DOE Joint Genome Institute"/>
            <person name="Martino E."/>
            <person name="Morin E."/>
            <person name="Grelet G."/>
            <person name="Kuo A."/>
            <person name="Kohler A."/>
            <person name="Daghino S."/>
            <person name="Barry K."/>
            <person name="Choi C."/>
            <person name="Cichocki N."/>
            <person name="Clum A."/>
            <person name="Copeland A."/>
            <person name="Hainaut M."/>
            <person name="Haridas S."/>
            <person name="Labutti K."/>
            <person name="Lindquist E."/>
            <person name="Lipzen A."/>
            <person name="Khouja H.-R."/>
            <person name="Murat C."/>
            <person name="Ohm R."/>
            <person name="Olson A."/>
            <person name="Spatafora J."/>
            <person name="Veneault-Fourrey C."/>
            <person name="Henrissat B."/>
            <person name="Grigoriev I."/>
            <person name="Martin F."/>
            <person name="Perotto S."/>
        </authorList>
    </citation>
    <scope>NUCLEOTIDE SEQUENCE [LARGE SCALE GENOMIC DNA]</scope>
    <source>
        <strain evidence="1 2">E</strain>
    </source>
</reference>
<evidence type="ECO:0000313" key="2">
    <source>
        <dbReference type="Proteomes" id="UP000235371"/>
    </source>
</evidence>